<proteinExistence type="predicted"/>
<keyword evidence="1" id="KW-0805">Transcription regulation</keyword>
<name>A0A7H0LKM0_9SPHN</name>
<dbReference type="PRINTS" id="PR00040">
    <property type="entry name" value="HTHMERR"/>
</dbReference>
<evidence type="ECO:0000256" key="2">
    <source>
        <dbReference type="ARBA" id="ARBA00023125"/>
    </source>
</evidence>
<dbReference type="PANTHER" id="PTHR30204">
    <property type="entry name" value="REDOX-CYCLING DRUG-SENSING TRANSCRIPTIONAL ACTIVATOR SOXR"/>
    <property type="match status" value="1"/>
</dbReference>
<gene>
    <name evidence="5" type="ORF">H3Z74_02985</name>
</gene>
<dbReference type="AlphaFoldDB" id="A0A7H0LKM0"/>
<dbReference type="InterPro" id="IPR047057">
    <property type="entry name" value="MerR_fam"/>
</dbReference>
<evidence type="ECO:0000313" key="5">
    <source>
        <dbReference type="EMBL" id="QNQ10223.1"/>
    </source>
</evidence>
<accession>A0A7H0LKM0</accession>
<keyword evidence="6" id="KW-1185">Reference proteome</keyword>
<reference evidence="5 6" key="1">
    <citation type="submission" date="2020-09" db="EMBL/GenBank/DDBJ databases">
        <title>Sphingomonas sp., a new species isolated from pork steak.</title>
        <authorList>
            <person name="Heidler von Heilborn D."/>
        </authorList>
    </citation>
    <scope>NUCLEOTIDE SEQUENCE [LARGE SCALE GENOMIC DNA]</scope>
    <source>
        <strain evidence="6">S8-3T</strain>
    </source>
</reference>
<sequence>MKIGELARAAGISTSRIRFYEEKGVIRPADRTGNGYRDYPETTLEALRMILLAQSLGLSLAEIKASAPGDGSLPSCDDARQILSARLADIDAHLARLTAMRARIVAMMDHERSSDAVIATLHRAAG</sequence>
<evidence type="ECO:0000256" key="3">
    <source>
        <dbReference type="ARBA" id="ARBA00023163"/>
    </source>
</evidence>
<dbReference type="RefSeq" id="WP_187762527.1">
    <property type="nucleotide sequence ID" value="NZ_CP061038.1"/>
</dbReference>
<dbReference type="Pfam" id="PF13411">
    <property type="entry name" value="MerR_1"/>
    <property type="match status" value="1"/>
</dbReference>
<keyword evidence="2" id="KW-0238">DNA-binding</keyword>
<evidence type="ECO:0000313" key="6">
    <source>
        <dbReference type="Proteomes" id="UP000516148"/>
    </source>
</evidence>
<dbReference type="SUPFAM" id="SSF46955">
    <property type="entry name" value="Putative DNA-binding domain"/>
    <property type="match status" value="1"/>
</dbReference>
<dbReference type="GO" id="GO:0003677">
    <property type="term" value="F:DNA binding"/>
    <property type="evidence" value="ECO:0007669"/>
    <property type="project" value="UniProtKB-KW"/>
</dbReference>
<feature type="domain" description="HTH merR-type" evidence="4">
    <location>
        <begin position="1"/>
        <end position="69"/>
    </location>
</feature>
<dbReference type="InterPro" id="IPR000551">
    <property type="entry name" value="MerR-type_HTH_dom"/>
</dbReference>
<keyword evidence="3" id="KW-0804">Transcription</keyword>
<dbReference type="InterPro" id="IPR009061">
    <property type="entry name" value="DNA-bd_dom_put_sf"/>
</dbReference>
<organism evidence="5 6">
    <name type="scientific">Sphingomonas alpina</name>
    <dbReference type="NCBI Taxonomy" id="653931"/>
    <lineage>
        <taxon>Bacteria</taxon>
        <taxon>Pseudomonadati</taxon>
        <taxon>Pseudomonadota</taxon>
        <taxon>Alphaproteobacteria</taxon>
        <taxon>Sphingomonadales</taxon>
        <taxon>Sphingomonadaceae</taxon>
        <taxon>Sphingomonas</taxon>
    </lineage>
</organism>
<dbReference type="Proteomes" id="UP000516148">
    <property type="component" value="Chromosome"/>
</dbReference>
<evidence type="ECO:0000256" key="1">
    <source>
        <dbReference type="ARBA" id="ARBA00023015"/>
    </source>
</evidence>
<dbReference type="SMART" id="SM00422">
    <property type="entry name" value="HTH_MERR"/>
    <property type="match status" value="1"/>
</dbReference>
<dbReference type="PROSITE" id="PS00552">
    <property type="entry name" value="HTH_MERR_1"/>
    <property type="match status" value="1"/>
</dbReference>
<evidence type="ECO:0000259" key="4">
    <source>
        <dbReference type="PROSITE" id="PS50937"/>
    </source>
</evidence>
<dbReference type="KEGG" id="spap:H3Z74_02985"/>
<dbReference type="EMBL" id="CP061038">
    <property type="protein sequence ID" value="QNQ10223.1"/>
    <property type="molecule type" value="Genomic_DNA"/>
</dbReference>
<dbReference type="Gene3D" id="1.10.1660.10">
    <property type="match status" value="1"/>
</dbReference>
<dbReference type="PANTHER" id="PTHR30204:SF94">
    <property type="entry name" value="HEAVY METAL-DEPENDENT TRANSCRIPTIONAL REGULATOR HI_0293-RELATED"/>
    <property type="match status" value="1"/>
</dbReference>
<dbReference type="GO" id="GO:0003700">
    <property type="term" value="F:DNA-binding transcription factor activity"/>
    <property type="evidence" value="ECO:0007669"/>
    <property type="project" value="InterPro"/>
</dbReference>
<dbReference type="PROSITE" id="PS50937">
    <property type="entry name" value="HTH_MERR_2"/>
    <property type="match status" value="1"/>
</dbReference>
<protein>
    <submittedName>
        <fullName evidence="5">MerR family transcriptional regulator</fullName>
    </submittedName>
</protein>